<name>A0AAV5JVT0_9ROSI</name>
<comment type="caution">
    <text evidence="3">The sequence shown here is derived from an EMBL/GenBank/DDBJ whole genome shotgun (WGS) entry which is preliminary data.</text>
</comment>
<dbReference type="EMBL" id="BPVZ01000041">
    <property type="protein sequence ID" value="GKV14820.1"/>
    <property type="molecule type" value="Genomic_DNA"/>
</dbReference>
<dbReference type="AlphaFoldDB" id="A0AAV5JVT0"/>
<evidence type="ECO:0000313" key="4">
    <source>
        <dbReference type="Proteomes" id="UP001054252"/>
    </source>
</evidence>
<evidence type="ECO:0000256" key="1">
    <source>
        <dbReference type="SAM" id="MobiDB-lite"/>
    </source>
</evidence>
<proteinExistence type="predicted"/>
<evidence type="ECO:0000259" key="2">
    <source>
        <dbReference type="Pfam" id="PF26130"/>
    </source>
</evidence>
<protein>
    <recommendedName>
        <fullName evidence="2">PB1-like domain-containing protein</fullName>
    </recommendedName>
</protein>
<feature type="region of interest" description="Disordered" evidence="1">
    <location>
        <begin position="282"/>
        <end position="319"/>
    </location>
</feature>
<reference evidence="3 4" key="1">
    <citation type="journal article" date="2021" name="Commun. Biol.">
        <title>The genome of Shorea leprosula (Dipterocarpaceae) highlights the ecological relevance of drought in aseasonal tropical rainforests.</title>
        <authorList>
            <person name="Ng K.K.S."/>
            <person name="Kobayashi M.J."/>
            <person name="Fawcett J.A."/>
            <person name="Hatakeyama M."/>
            <person name="Paape T."/>
            <person name="Ng C.H."/>
            <person name="Ang C.C."/>
            <person name="Tnah L.H."/>
            <person name="Lee C.T."/>
            <person name="Nishiyama T."/>
            <person name="Sese J."/>
            <person name="O'Brien M.J."/>
            <person name="Copetti D."/>
            <person name="Mohd Noor M.I."/>
            <person name="Ong R.C."/>
            <person name="Putra M."/>
            <person name="Sireger I.Z."/>
            <person name="Indrioko S."/>
            <person name="Kosugi Y."/>
            <person name="Izuno A."/>
            <person name="Isagi Y."/>
            <person name="Lee S.L."/>
            <person name="Shimizu K.K."/>
        </authorList>
    </citation>
    <scope>NUCLEOTIDE SEQUENCE [LARGE SCALE GENOMIC DNA]</scope>
    <source>
        <strain evidence="3">214</strain>
    </source>
</reference>
<dbReference type="Proteomes" id="UP001054252">
    <property type="component" value="Unassembled WGS sequence"/>
</dbReference>
<accession>A0AAV5JVT0</accession>
<organism evidence="3 4">
    <name type="scientific">Rubroshorea leprosula</name>
    <dbReference type="NCBI Taxonomy" id="152421"/>
    <lineage>
        <taxon>Eukaryota</taxon>
        <taxon>Viridiplantae</taxon>
        <taxon>Streptophyta</taxon>
        <taxon>Embryophyta</taxon>
        <taxon>Tracheophyta</taxon>
        <taxon>Spermatophyta</taxon>
        <taxon>Magnoliopsida</taxon>
        <taxon>eudicotyledons</taxon>
        <taxon>Gunneridae</taxon>
        <taxon>Pentapetalae</taxon>
        <taxon>rosids</taxon>
        <taxon>malvids</taxon>
        <taxon>Malvales</taxon>
        <taxon>Dipterocarpaceae</taxon>
        <taxon>Rubroshorea</taxon>
    </lineage>
</organism>
<evidence type="ECO:0000313" key="3">
    <source>
        <dbReference type="EMBL" id="GKV14820.1"/>
    </source>
</evidence>
<dbReference type="InterPro" id="IPR058594">
    <property type="entry name" value="PB1-like_dom_pln"/>
</dbReference>
<feature type="domain" description="PB1-like" evidence="2">
    <location>
        <begin position="7"/>
        <end position="79"/>
    </location>
</feature>
<feature type="region of interest" description="Disordered" evidence="1">
    <location>
        <begin position="157"/>
        <end position="185"/>
    </location>
</feature>
<dbReference type="Pfam" id="PF26130">
    <property type="entry name" value="PB1-like"/>
    <property type="match status" value="1"/>
</dbReference>
<keyword evidence="4" id="KW-1185">Reference proteome</keyword>
<gene>
    <name evidence="3" type="ORF">SLEP1_g25634</name>
</gene>
<sequence>MSDDDAAFKICIHYAGHVRRDVSRYVGGETCDLGVNDIDKLCYFDIIDKLNEVRIQSVKALYYKVLDLPFASGLLPLNGSDVDDDELVAGIEKMNHRYADFESFNCAASKAIEKGKQKVIEVSKGKKNLNPFSNSIDANQASKGIVIRDVEGEGPRFVANSNLENSDSDFSDRDSEYVDSSDPSSYYSDSSIEDLDSFVKDDALRTAKFRTHKAANKMDNLSLKRLSHTRIFQLKPKLQLGKRPAASCWESSRVYPKIGGTRVIKVNPWQFKAREGRIRAISYQKTKPIRPHKARAAGGEEAEQGKSGFSSRGGKISGF</sequence>